<dbReference type="Proteomes" id="UP000029643">
    <property type="component" value="Unassembled WGS sequence"/>
</dbReference>
<gene>
    <name evidence="3" type="ORF">JCM19274_2677</name>
</gene>
<protein>
    <recommendedName>
        <fullName evidence="5">DNA primase</fullName>
    </recommendedName>
</protein>
<dbReference type="Pfam" id="PF21957">
    <property type="entry name" value="Zn_ribbon_16"/>
    <property type="match status" value="1"/>
</dbReference>
<evidence type="ECO:0000313" key="4">
    <source>
        <dbReference type="Proteomes" id="UP000029643"/>
    </source>
</evidence>
<dbReference type="EMBL" id="BBNU01000008">
    <property type="protein sequence ID" value="GAL80005.1"/>
    <property type="molecule type" value="Genomic_DNA"/>
</dbReference>
<dbReference type="InterPro" id="IPR047731">
    <property type="entry name" value="Zinc_ribbon_put"/>
</dbReference>
<reference evidence="3 4" key="1">
    <citation type="journal article" date="2014" name="Genome Announc.">
        <title>Draft Genome Sequences of Marine Flavobacterium Algibacter lectus Strains SS8 and NR4.</title>
        <authorList>
            <person name="Takatani N."/>
            <person name="Nakanishi M."/>
            <person name="Meirelles P."/>
            <person name="Mino S."/>
            <person name="Suda W."/>
            <person name="Oshima K."/>
            <person name="Hattori M."/>
            <person name="Ohkuma M."/>
            <person name="Hosokawa M."/>
            <person name="Miyashita K."/>
            <person name="Thompson F.L."/>
            <person name="Niwa A."/>
            <person name="Sawabe T."/>
            <person name="Sawabe T."/>
        </authorList>
    </citation>
    <scope>NUCLEOTIDE SEQUENCE [LARGE SCALE GENOMIC DNA]</scope>
    <source>
        <strain evidence="4">JCM19274</strain>
    </source>
</reference>
<feature type="domain" description="DUF6371" evidence="1">
    <location>
        <begin position="91"/>
        <end position="241"/>
    </location>
</feature>
<sequence length="286" mass="33108">MNYKYTLDKSSKKHQCPSCGKKTLVRYINVETNSYINDNSGRCDRESKCQYHKSPKGNEPLVNCNTSFVQQLPSSHNELILGVYGRNYTNNNFISYLLKYFVPVDVKHAIKKYFIGTSNHWYGSTIFWQVDEQMNICAGKVMLYDKITGKRVKRPYPHINWMHKVLKTPNFVLQQCLFGLHNLCDYDNSNTICIVESEKTAIIMSILFPHCLWLATGSKANLKEELLKPIKDYNIVVFPDKTEFRDWNTKVKALEKEGFLISCSNLLENRDLEDGSDLVDVFLTSL</sequence>
<dbReference type="AlphaFoldDB" id="A0A090WSE7"/>
<proteinExistence type="predicted"/>
<comment type="caution">
    <text evidence="3">The sequence shown here is derived from an EMBL/GenBank/DDBJ whole genome shotgun (WGS) entry which is preliminary data.</text>
</comment>
<evidence type="ECO:0000259" key="2">
    <source>
        <dbReference type="Pfam" id="PF21957"/>
    </source>
</evidence>
<organism evidence="3 4">
    <name type="scientific">Algibacter lectus</name>
    <dbReference type="NCBI Taxonomy" id="221126"/>
    <lineage>
        <taxon>Bacteria</taxon>
        <taxon>Pseudomonadati</taxon>
        <taxon>Bacteroidota</taxon>
        <taxon>Flavobacteriia</taxon>
        <taxon>Flavobacteriales</taxon>
        <taxon>Flavobacteriaceae</taxon>
        <taxon>Algibacter</taxon>
    </lineage>
</organism>
<accession>A0A090WSE7</accession>
<dbReference type="NCBIfam" id="NF040506">
    <property type="entry name" value="PG0870_Nterm"/>
    <property type="match status" value="1"/>
</dbReference>
<evidence type="ECO:0008006" key="5">
    <source>
        <dbReference type="Google" id="ProtNLM"/>
    </source>
</evidence>
<feature type="domain" description="Zinc beta-ribbon finger putative" evidence="2">
    <location>
        <begin position="3"/>
        <end position="56"/>
    </location>
</feature>
<name>A0A090WSE7_9FLAO</name>
<dbReference type="Pfam" id="PF19898">
    <property type="entry name" value="DUF6371"/>
    <property type="match status" value="1"/>
</dbReference>
<evidence type="ECO:0000313" key="3">
    <source>
        <dbReference type="EMBL" id="GAL80005.1"/>
    </source>
</evidence>
<dbReference type="InterPro" id="IPR045951">
    <property type="entry name" value="DUF6371"/>
</dbReference>
<dbReference type="RefSeq" id="WP_042498059.1">
    <property type="nucleotide sequence ID" value="NZ_BBNU01000008.1"/>
</dbReference>
<evidence type="ECO:0000259" key="1">
    <source>
        <dbReference type="Pfam" id="PF19898"/>
    </source>
</evidence>